<evidence type="ECO:0000313" key="3">
    <source>
        <dbReference type="Proteomes" id="UP000319263"/>
    </source>
</evidence>
<sequence>MSAVVLAGGLLFGTVGCSPTIQSGGREIADPGQPLQAALSKLKKDNYASIQNNSVTVGDNTNCFYQRPNKDSDDITDQVACGPIRRIGQPDDHVWDTYRLSFQPSADGKSTARVQSATAHAVVVNTALLVSPDDTKPGAAADVPAPQVPQTSITDRAVALSDQDLSDVTFSTPAQPIKLITPTATVQVIGQAVPGRVPQQLVAGQDDPAGNAPYYRPATGQKVYAYKVKISAPAEHAVPASTTAAGTVPDLTTQLSIGVGDQQLPIADNRADPQKSFKINCGTTGAAYPCKPAADTFVILMTVPDNAAPSLAATTAKHTQSIALGTGQLTSSVSQVEYGHNSLVAKIGEKVKVPSYQAKISVPDPTAKPPADDQSADDQSAGDQSAGDQSKGGSSKDEPSADSSAGASDKQTEPATKTKTKKASWSMRIDSVALSAFDPTRGWAPAGKAWLVVTTSGYAKHDPDDAFTDKRVSSIAVTSAGATYRPDGLTDADFAGGGPLATSSEVSWVFSVPDDLTEADFTFRPTGTVAADGTSTAFTVPKPATATLKPPK</sequence>
<feature type="region of interest" description="Disordered" evidence="1">
    <location>
        <begin position="360"/>
        <end position="423"/>
    </location>
</feature>
<protein>
    <submittedName>
        <fullName evidence="2">Uncharacterized protein</fullName>
    </submittedName>
</protein>
<dbReference type="EMBL" id="CP041692">
    <property type="protein sequence ID" value="QDP95517.1"/>
    <property type="molecule type" value="Genomic_DNA"/>
</dbReference>
<accession>A0A516PWG1</accession>
<name>A0A516PWG1_9ACTN</name>
<evidence type="ECO:0000256" key="1">
    <source>
        <dbReference type="SAM" id="MobiDB-lite"/>
    </source>
</evidence>
<dbReference type="OrthoDB" id="5176722at2"/>
<gene>
    <name evidence="2" type="ORF">FOE78_06005</name>
</gene>
<keyword evidence="3" id="KW-1185">Reference proteome</keyword>
<reference evidence="2 3" key="1">
    <citation type="submission" date="2019-07" db="EMBL/GenBank/DDBJ databases">
        <title>Microlunatus dokdonensis sp. nov. isolated from the rhizospheric soil of the wild plant Elymus tsukushiensis.</title>
        <authorList>
            <person name="Ghim S.-Y."/>
            <person name="Hwang Y.-J."/>
            <person name="Son J.-S."/>
            <person name="Shin J.-H."/>
        </authorList>
    </citation>
    <scope>NUCLEOTIDE SEQUENCE [LARGE SCALE GENOMIC DNA]</scope>
    <source>
        <strain evidence="2 3">KUDC0627</strain>
    </source>
</reference>
<dbReference type="Proteomes" id="UP000319263">
    <property type="component" value="Chromosome"/>
</dbReference>
<dbReference type="RefSeq" id="WP_143985487.1">
    <property type="nucleotide sequence ID" value="NZ_CP041692.1"/>
</dbReference>
<feature type="compositionally biased region" description="Low complexity" evidence="1">
    <location>
        <begin position="377"/>
        <end position="389"/>
    </location>
</feature>
<evidence type="ECO:0000313" key="2">
    <source>
        <dbReference type="EMBL" id="QDP95517.1"/>
    </source>
</evidence>
<dbReference type="AlphaFoldDB" id="A0A516PWG1"/>
<dbReference type="KEGG" id="mik:FOE78_06005"/>
<organism evidence="2 3">
    <name type="scientific">Microlunatus elymi</name>
    <dbReference type="NCBI Taxonomy" id="2596828"/>
    <lineage>
        <taxon>Bacteria</taxon>
        <taxon>Bacillati</taxon>
        <taxon>Actinomycetota</taxon>
        <taxon>Actinomycetes</taxon>
        <taxon>Propionibacteriales</taxon>
        <taxon>Propionibacteriaceae</taxon>
        <taxon>Microlunatus</taxon>
    </lineage>
</organism>
<proteinExistence type="predicted"/>